<evidence type="ECO:0008006" key="4">
    <source>
        <dbReference type="Google" id="ProtNLM"/>
    </source>
</evidence>
<organism evidence="2 3">
    <name type="scientific">Roseomonas indoligenes</name>
    <dbReference type="NCBI Taxonomy" id="2820811"/>
    <lineage>
        <taxon>Bacteria</taxon>
        <taxon>Pseudomonadati</taxon>
        <taxon>Pseudomonadota</taxon>
        <taxon>Alphaproteobacteria</taxon>
        <taxon>Acetobacterales</taxon>
        <taxon>Roseomonadaceae</taxon>
        <taxon>Roseomonas</taxon>
    </lineage>
</organism>
<feature type="signal peptide" evidence="1">
    <location>
        <begin position="1"/>
        <end position="21"/>
    </location>
</feature>
<accession>A0A940N227</accession>
<keyword evidence="1" id="KW-0732">Signal</keyword>
<reference evidence="2" key="1">
    <citation type="submission" date="2021-03" db="EMBL/GenBank/DDBJ databases">
        <authorList>
            <person name="So Y."/>
        </authorList>
    </citation>
    <scope>NUCLEOTIDE SEQUENCE</scope>
    <source>
        <strain evidence="2">SG15</strain>
    </source>
</reference>
<comment type="caution">
    <text evidence="2">The sequence shown here is derived from an EMBL/GenBank/DDBJ whole genome shotgun (WGS) entry which is preliminary data.</text>
</comment>
<keyword evidence="3" id="KW-1185">Reference proteome</keyword>
<sequence>MTFRLLPAGLLAGLMLLAAPAAITSARAQEAAIPAALGGAWFQGGCAAPTAMLALSARGAARIPAGETGRLLRFTEARALPSGWTMATARGPEAPRLMLRAAKVEGGDGLETAEPANKTRDDRLPGDAPVTAWHRCPATPLPFAAQGEGLAFLGAIEVLEAACGPGTGGVADCAAALIRVGDVSGDKLLGPAELARLFRGASWLLSLQAEVSPELSGLAGAAGALGAVAGARLMVESLDYDGDGRLSARELVQDRAVLATGGEARGRPLALERLSEGVALMRGIVEGLMGGEE</sequence>
<dbReference type="AlphaFoldDB" id="A0A940N227"/>
<dbReference type="InterPro" id="IPR018247">
    <property type="entry name" value="EF_Hand_1_Ca_BS"/>
</dbReference>
<proteinExistence type="predicted"/>
<dbReference type="Proteomes" id="UP000677537">
    <property type="component" value="Unassembled WGS sequence"/>
</dbReference>
<dbReference type="RefSeq" id="WP_209374342.1">
    <property type="nucleotide sequence ID" value="NZ_JAGIZA010000007.1"/>
</dbReference>
<feature type="chain" id="PRO_5037897962" description="EF-hand domain-containing protein" evidence="1">
    <location>
        <begin position="22"/>
        <end position="293"/>
    </location>
</feature>
<evidence type="ECO:0000256" key="1">
    <source>
        <dbReference type="SAM" id="SignalP"/>
    </source>
</evidence>
<protein>
    <recommendedName>
        <fullName evidence="4">EF-hand domain-containing protein</fullName>
    </recommendedName>
</protein>
<name>A0A940N227_9PROT</name>
<gene>
    <name evidence="2" type="ORF">J5Y10_13465</name>
</gene>
<dbReference type="PROSITE" id="PS00018">
    <property type="entry name" value="EF_HAND_1"/>
    <property type="match status" value="2"/>
</dbReference>
<evidence type="ECO:0000313" key="2">
    <source>
        <dbReference type="EMBL" id="MBP0493790.1"/>
    </source>
</evidence>
<evidence type="ECO:0000313" key="3">
    <source>
        <dbReference type="Proteomes" id="UP000677537"/>
    </source>
</evidence>
<dbReference type="EMBL" id="JAGIZA010000007">
    <property type="protein sequence ID" value="MBP0493790.1"/>
    <property type="molecule type" value="Genomic_DNA"/>
</dbReference>